<dbReference type="EMBL" id="PDJI01000004">
    <property type="protein sequence ID" value="PFG39703.1"/>
    <property type="molecule type" value="Genomic_DNA"/>
</dbReference>
<protein>
    <submittedName>
        <fullName evidence="7">TetR family transcriptional regulator</fullName>
    </submittedName>
</protein>
<gene>
    <name evidence="7" type="ORF">ATJ97_2216</name>
</gene>
<dbReference type="GO" id="GO:0003700">
    <property type="term" value="F:DNA-binding transcription factor activity"/>
    <property type="evidence" value="ECO:0007669"/>
    <property type="project" value="TreeGrafter"/>
</dbReference>
<evidence type="ECO:0000256" key="4">
    <source>
        <dbReference type="ARBA" id="ARBA00023163"/>
    </source>
</evidence>
<dbReference type="PRINTS" id="PR00400">
    <property type="entry name" value="TETREPRESSOR"/>
</dbReference>
<proteinExistence type="predicted"/>
<dbReference type="PRINTS" id="PR00455">
    <property type="entry name" value="HTHTETR"/>
</dbReference>
<evidence type="ECO:0000256" key="1">
    <source>
        <dbReference type="ARBA" id="ARBA00022491"/>
    </source>
</evidence>
<comment type="caution">
    <text evidence="7">The sequence shown here is derived from an EMBL/GenBank/DDBJ whole genome shotgun (WGS) entry which is preliminary data.</text>
</comment>
<keyword evidence="8" id="KW-1185">Reference proteome</keyword>
<keyword evidence="2" id="KW-0805">Transcription regulation</keyword>
<dbReference type="GO" id="GO:0045892">
    <property type="term" value="P:negative regulation of DNA-templated transcription"/>
    <property type="evidence" value="ECO:0007669"/>
    <property type="project" value="InterPro"/>
</dbReference>
<sequence>MMEASQVGTTRRPLSRDRVLRAGVALADEEGIEALSMRRLAQRLGVVPMALYKHVANKEELLDGMVDVVVSEIDPPLEAADWRAAVRERVLSARRVLLRHPWARPVIETRTGASPAVLDHMDSLVAMFRAGGFSAELTHHVMHALGSRMWGFTQEVFPSAPPPEDPALREAMFRQVTSRWPHIAEIAGAGAAHRADYVVGGGCDDQFEFEFTLDLLLDGFERLRQQDWRPRA</sequence>
<feature type="DNA-binding region" description="H-T-H motif" evidence="5">
    <location>
        <begin position="36"/>
        <end position="55"/>
    </location>
</feature>
<dbReference type="PROSITE" id="PS50977">
    <property type="entry name" value="HTH_TETR_2"/>
    <property type="match status" value="1"/>
</dbReference>
<dbReference type="GO" id="GO:0000976">
    <property type="term" value="F:transcription cis-regulatory region binding"/>
    <property type="evidence" value="ECO:0007669"/>
    <property type="project" value="TreeGrafter"/>
</dbReference>
<keyword evidence="4" id="KW-0804">Transcription</keyword>
<dbReference type="GO" id="GO:0046677">
    <property type="term" value="P:response to antibiotic"/>
    <property type="evidence" value="ECO:0007669"/>
    <property type="project" value="InterPro"/>
</dbReference>
<dbReference type="InterPro" id="IPR001647">
    <property type="entry name" value="HTH_TetR"/>
</dbReference>
<dbReference type="Pfam" id="PF02909">
    <property type="entry name" value="TetR_C_1"/>
    <property type="match status" value="1"/>
</dbReference>
<evidence type="ECO:0000256" key="2">
    <source>
        <dbReference type="ARBA" id="ARBA00023015"/>
    </source>
</evidence>
<accession>A0A2A9ELM4</accession>
<evidence type="ECO:0000259" key="6">
    <source>
        <dbReference type="PROSITE" id="PS50977"/>
    </source>
</evidence>
<dbReference type="PANTHER" id="PTHR30055">
    <property type="entry name" value="HTH-TYPE TRANSCRIPTIONAL REGULATOR RUTR"/>
    <property type="match status" value="1"/>
</dbReference>
<dbReference type="Gene3D" id="1.10.10.60">
    <property type="entry name" value="Homeodomain-like"/>
    <property type="match status" value="1"/>
</dbReference>
<evidence type="ECO:0000313" key="7">
    <source>
        <dbReference type="EMBL" id="PFG39703.1"/>
    </source>
</evidence>
<feature type="domain" description="HTH tetR-type" evidence="6">
    <location>
        <begin position="13"/>
        <end position="73"/>
    </location>
</feature>
<evidence type="ECO:0000256" key="3">
    <source>
        <dbReference type="ARBA" id="ARBA00023125"/>
    </source>
</evidence>
<reference evidence="7 8" key="1">
    <citation type="submission" date="2017-10" db="EMBL/GenBank/DDBJ databases">
        <title>Sequencing the genomes of 1000 actinobacteria strains.</title>
        <authorList>
            <person name="Klenk H.-P."/>
        </authorList>
    </citation>
    <scope>NUCLEOTIDE SEQUENCE [LARGE SCALE GENOMIC DNA]</scope>
    <source>
        <strain evidence="7 8">DSM 21838</strain>
    </source>
</reference>
<dbReference type="Gene3D" id="1.10.357.10">
    <property type="entry name" value="Tetracycline Repressor, domain 2"/>
    <property type="match status" value="1"/>
</dbReference>
<dbReference type="SUPFAM" id="SSF48498">
    <property type="entry name" value="Tetracyclin repressor-like, C-terminal domain"/>
    <property type="match status" value="1"/>
</dbReference>
<evidence type="ECO:0000256" key="5">
    <source>
        <dbReference type="PROSITE-ProRule" id="PRU00335"/>
    </source>
</evidence>
<name>A0A2A9ELM4_9MICO</name>
<dbReference type="Pfam" id="PF00440">
    <property type="entry name" value="TetR_N"/>
    <property type="match status" value="1"/>
</dbReference>
<keyword evidence="1" id="KW-0678">Repressor</keyword>
<dbReference type="InterPro" id="IPR004111">
    <property type="entry name" value="Repressor_TetR_C"/>
</dbReference>
<dbReference type="AlphaFoldDB" id="A0A2A9ELM4"/>
<dbReference type="InterPro" id="IPR003012">
    <property type="entry name" value="Tet_transcr_reg_TetR"/>
</dbReference>
<keyword evidence="3 5" id="KW-0238">DNA-binding</keyword>
<organism evidence="7 8">
    <name type="scientific">Georgenia soli</name>
    <dbReference type="NCBI Taxonomy" id="638953"/>
    <lineage>
        <taxon>Bacteria</taxon>
        <taxon>Bacillati</taxon>
        <taxon>Actinomycetota</taxon>
        <taxon>Actinomycetes</taxon>
        <taxon>Micrococcales</taxon>
        <taxon>Bogoriellaceae</taxon>
        <taxon>Georgenia</taxon>
    </lineage>
</organism>
<evidence type="ECO:0000313" key="8">
    <source>
        <dbReference type="Proteomes" id="UP000222106"/>
    </source>
</evidence>
<dbReference type="SUPFAM" id="SSF46689">
    <property type="entry name" value="Homeodomain-like"/>
    <property type="match status" value="1"/>
</dbReference>
<dbReference type="InterPro" id="IPR009057">
    <property type="entry name" value="Homeodomain-like_sf"/>
</dbReference>
<dbReference type="PANTHER" id="PTHR30055:SF151">
    <property type="entry name" value="TRANSCRIPTIONAL REGULATORY PROTEIN"/>
    <property type="match status" value="1"/>
</dbReference>
<dbReference type="InterPro" id="IPR050109">
    <property type="entry name" value="HTH-type_TetR-like_transc_reg"/>
</dbReference>
<dbReference type="Proteomes" id="UP000222106">
    <property type="component" value="Unassembled WGS sequence"/>
</dbReference>
<dbReference type="InterPro" id="IPR036271">
    <property type="entry name" value="Tet_transcr_reg_TetR-rel_C_sf"/>
</dbReference>